<evidence type="ECO:0000313" key="3">
    <source>
        <dbReference type="Proteomes" id="UP000237000"/>
    </source>
</evidence>
<feature type="compositionally biased region" description="Polar residues" evidence="1">
    <location>
        <begin position="105"/>
        <end position="125"/>
    </location>
</feature>
<feature type="non-terminal residue" evidence="2">
    <location>
        <position position="136"/>
    </location>
</feature>
<reference evidence="3" key="1">
    <citation type="submission" date="2016-06" db="EMBL/GenBank/DDBJ databases">
        <title>Parallel loss of symbiosis genes in relatives of nitrogen-fixing non-legume Parasponia.</title>
        <authorList>
            <person name="Van Velzen R."/>
            <person name="Holmer R."/>
            <person name="Bu F."/>
            <person name="Rutten L."/>
            <person name="Van Zeijl A."/>
            <person name="Liu W."/>
            <person name="Santuari L."/>
            <person name="Cao Q."/>
            <person name="Sharma T."/>
            <person name="Shen D."/>
            <person name="Roswanjaya Y."/>
            <person name="Wardhani T."/>
            <person name="Kalhor M.S."/>
            <person name="Jansen J."/>
            <person name="Van den Hoogen J."/>
            <person name="Gungor B."/>
            <person name="Hartog M."/>
            <person name="Hontelez J."/>
            <person name="Verver J."/>
            <person name="Yang W.-C."/>
            <person name="Schijlen E."/>
            <person name="Repin R."/>
            <person name="Schilthuizen M."/>
            <person name="Schranz E."/>
            <person name="Heidstra R."/>
            <person name="Miyata K."/>
            <person name="Fedorova E."/>
            <person name="Kohlen W."/>
            <person name="Bisseling T."/>
            <person name="Smit S."/>
            <person name="Geurts R."/>
        </authorList>
    </citation>
    <scope>NUCLEOTIDE SEQUENCE [LARGE SCALE GENOMIC DNA]</scope>
    <source>
        <strain evidence="3">cv. RG33-2</strain>
    </source>
</reference>
<feature type="compositionally biased region" description="Low complexity" evidence="1">
    <location>
        <begin position="35"/>
        <end position="51"/>
    </location>
</feature>
<dbReference type="Proteomes" id="UP000237000">
    <property type="component" value="Unassembled WGS sequence"/>
</dbReference>
<dbReference type="InParanoid" id="A0A2P5B6I5"/>
<feature type="region of interest" description="Disordered" evidence="1">
    <location>
        <begin position="1"/>
        <end position="136"/>
    </location>
</feature>
<feature type="compositionally biased region" description="Gly residues" evidence="1">
    <location>
        <begin position="82"/>
        <end position="98"/>
    </location>
</feature>
<organism evidence="2 3">
    <name type="scientific">Trema orientale</name>
    <name type="common">Charcoal tree</name>
    <name type="synonym">Celtis orientalis</name>
    <dbReference type="NCBI Taxonomy" id="63057"/>
    <lineage>
        <taxon>Eukaryota</taxon>
        <taxon>Viridiplantae</taxon>
        <taxon>Streptophyta</taxon>
        <taxon>Embryophyta</taxon>
        <taxon>Tracheophyta</taxon>
        <taxon>Spermatophyta</taxon>
        <taxon>Magnoliopsida</taxon>
        <taxon>eudicotyledons</taxon>
        <taxon>Gunneridae</taxon>
        <taxon>Pentapetalae</taxon>
        <taxon>rosids</taxon>
        <taxon>fabids</taxon>
        <taxon>Rosales</taxon>
        <taxon>Cannabaceae</taxon>
        <taxon>Trema</taxon>
    </lineage>
</organism>
<name>A0A2P5B6I5_TREOI</name>
<comment type="caution">
    <text evidence="2">The sequence shown here is derived from an EMBL/GenBank/DDBJ whole genome shotgun (WGS) entry which is preliminary data.</text>
</comment>
<gene>
    <name evidence="2" type="ORF">TorRG33x02_330740</name>
</gene>
<proteinExistence type="predicted"/>
<feature type="non-terminal residue" evidence="2">
    <location>
        <position position="1"/>
    </location>
</feature>
<feature type="compositionally biased region" description="Low complexity" evidence="1">
    <location>
        <begin position="1"/>
        <end position="26"/>
    </location>
</feature>
<feature type="compositionally biased region" description="Polar residues" evidence="1">
    <location>
        <begin position="60"/>
        <end position="78"/>
    </location>
</feature>
<dbReference type="EMBL" id="JXTC01000594">
    <property type="protein sequence ID" value="PON44418.1"/>
    <property type="molecule type" value="Genomic_DNA"/>
</dbReference>
<evidence type="ECO:0000256" key="1">
    <source>
        <dbReference type="SAM" id="MobiDB-lite"/>
    </source>
</evidence>
<sequence length="136" mass="14218">VLLKTRTLTQLRLRSTTSSKASASPSGFYRPPPSWATTSTRPPATSPSTSEARARSRSPLTTTWPRTPSESPARSTRVGSPGLTGLGLGLSSGGGRLRGFGPPATTWSSRSVASRPSTLPRTSMRASLVRGSTPLP</sequence>
<dbReference type="AlphaFoldDB" id="A0A2P5B6I5"/>
<keyword evidence="3" id="KW-1185">Reference proteome</keyword>
<accession>A0A2P5B6I5</accession>
<protein>
    <submittedName>
        <fullName evidence="2">Uncharacterized protein</fullName>
    </submittedName>
</protein>
<evidence type="ECO:0000313" key="2">
    <source>
        <dbReference type="EMBL" id="PON44418.1"/>
    </source>
</evidence>